<gene>
    <name evidence="2" type="ORF">LR48_Vigan07g101800</name>
</gene>
<dbReference type="EMBL" id="CM003377">
    <property type="protein sequence ID" value="KOM47314.1"/>
    <property type="molecule type" value="Genomic_DNA"/>
</dbReference>
<organism evidence="2 3">
    <name type="scientific">Phaseolus angularis</name>
    <name type="common">Azuki bean</name>
    <name type="synonym">Vigna angularis</name>
    <dbReference type="NCBI Taxonomy" id="3914"/>
    <lineage>
        <taxon>Eukaryota</taxon>
        <taxon>Viridiplantae</taxon>
        <taxon>Streptophyta</taxon>
        <taxon>Embryophyta</taxon>
        <taxon>Tracheophyta</taxon>
        <taxon>Spermatophyta</taxon>
        <taxon>Magnoliopsida</taxon>
        <taxon>eudicotyledons</taxon>
        <taxon>Gunneridae</taxon>
        <taxon>Pentapetalae</taxon>
        <taxon>rosids</taxon>
        <taxon>fabids</taxon>
        <taxon>Fabales</taxon>
        <taxon>Fabaceae</taxon>
        <taxon>Papilionoideae</taxon>
        <taxon>50 kb inversion clade</taxon>
        <taxon>NPAAA clade</taxon>
        <taxon>indigoferoid/millettioid clade</taxon>
        <taxon>Phaseoleae</taxon>
        <taxon>Vigna</taxon>
    </lineage>
</organism>
<dbReference type="Gramene" id="KOM47314">
    <property type="protein sequence ID" value="KOM47314"/>
    <property type="gene ID" value="LR48_Vigan07g101800"/>
</dbReference>
<feature type="region of interest" description="Disordered" evidence="1">
    <location>
        <begin position="1"/>
        <end position="29"/>
    </location>
</feature>
<accession>A0A0L9UXN5</accession>
<sequence length="162" mass="18319">MASSSHPSRGSRGKTVAVERNASPSGWISDNTARESKILSLNQIDLTGEIKITCNKTNEIGKATLTCIGLKKTVLGWIFSDFEKTSKRAIKLKKSLMRMNEKMDEIIKNYEESSTSTEESTDEDDESSEKRILWKYLNQNRVIGLHVLESYGYSLEFLVDVF</sequence>
<evidence type="ECO:0000313" key="3">
    <source>
        <dbReference type="Proteomes" id="UP000053144"/>
    </source>
</evidence>
<evidence type="ECO:0000313" key="2">
    <source>
        <dbReference type="EMBL" id="KOM47314.1"/>
    </source>
</evidence>
<name>A0A0L9UXN5_PHAAN</name>
<proteinExistence type="predicted"/>
<evidence type="ECO:0000256" key="1">
    <source>
        <dbReference type="SAM" id="MobiDB-lite"/>
    </source>
</evidence>
<dbReference type="AlphaFoldDB" id="A0A0L9UXN5"/>
<protein>
    <submittedName>
        <fullName evidence="2">Uncharacterized protein</fullName>
    </submittedName>
</protein>
<dbReference type="Proteomes" id="UP000053144">
    <property type="component" value="Chromosome 7"/>
</dbReference>
<reference evidence="3" key="1">
    <citation type="journal article" date="2015" name="Proc. Natl. Acad. Sci. U.S.A.">
        <title>Genome sequencing of adzuki bean (Vigna angularis) provides insight into high starch and low fat accumulation and domestication.</title>
        <authorList>
            <person name="Yang K."/>
            <person name="Tian Z."/>
            <person name="Chen C."/>
            <person name="Luo L."/>
            <person name="Zhao B."/>
            <person name="Wang Z."/>
            <person name="Yu L."/>
            <person name="Li Y."/>
            <person name="Sun Y."/>
            <person name="Li W."/>
            <person name="Chen Y."/>
            <person name="Li Y."/>
            <person name="Zhang Y."/>
            <person name="Ai D."/>
            <person name="Zhao J."/>
            <person name="Shang C."/>
            <person name="Ma Y."/>
            <person name="Wu B."/>
            <person name="Wang M."/>
            <person name="Gao L."/>
            <person name="Sun D."/>
            <person name="Zhang P."/>
            <person name="Guo F."/>
            <person name="Wang W."/>
            <person name="Li Y."/>
            <person name="Wang J."/>
            <person name="Varshney R.K."/>
            <person name="Wang J."/>
            <person name="Ling H.Q."/>
            <person name="Wan P."/>
        </authorList>
    </citation>
    <scope>NUCLEOTIDE SEQUENCE</scope>
    <source>
        <strain evidence="3">cv. Jingnong 6</strain>
    </source>
</reference>